<keyword evidence="1" id="KW-0521">NADP</keyword>
<keyword evidence="2" id="KW-0560">Oxidoreductase</keyword>
<dbReference type="PANTHER" id="PTHR48106">
    <property type="entry name" value="QUINONE OXIDOREDUCTASE PIG3-RELATED"/>
    <property type="match status" value="1"/>
</dbReference>
<dbReference type="SMART" id="SM00829">
    <property type="entry name" value="PKS_ER"/>
    <property type="match status" value="1"/>
</dbReference>
<evidence type="ECO:0000256" key="1">
    <source>
        <dbReference type="ARBA" id="ARBA00022857"/>
    </source>
</evidence>
<dbReference type="SUPFAM" id="SSF50129">
    <property type="entry name" value="GroES-like"/>
    <property type="match status" value="1"/>
</dbReference>
<feature type="domain" description="Enoyl reductase (ER)" evidence="3">
    <location>
        <begin position="10"/>
        <end position="319"/>
    </location>
</feature>
<dbReference type="InterPro" id="IPR020843">
    <property type="entry name" value="ER"/>
</dbReference>
<reference evidence="4 5" key="1">
    <citation type="journal article" date="2019" name="Int. J. Syst. Evol. Microbiol.">
        <title>The Global Catalogue of Microorganisms (GCM) 10K type strain sequencing project: providing services to taxonomists for standard genome sequencing and annotation.</title>
        <authorList>
            <consortium name="The Broad Institute Genomics Platform"/>
            <consortium name="The Broad Institute Genome Sequencing Center for Infectious Disease"/>
            <person name="Wu L."/>
            <person name="Ma J."/>
        </authorList>
    </citation>
    <scope>NUCLEOTIDE SEQUENCE [LARGE SCALE GENOMIC DNA]</scope>
    <source>
        <strain evidence="4 5">JCM 14942</strain>
    </source>
</reference>
<gene>
    <name evidence="4" type="ORF">GCM10009788_46710</name>
</gene>
<evidence type="ECO:0000313" key="4">
    <source>
        <dbReference type="EMBL" id="GAA1538704.1"/>
    </source>
</evidence>
<dbReference type="InterPro" id="IPR013149">
    <property type="entry name" value="ADH-like_C"/>
</dbReference>
<evidence type="ECO:0000313" key="5">
    <source>
        <dbReference type="Proteomes" id="UP001500842"/>
    </source>
</evidence>
<dbReference type="InterPro" id="IPR011032">
    <property type="entry name" value="GroES-like_sf"/>
</dbReference>
<dbReference type="Proteomes" id="UP001500842">
    <property type="component" value="Unassembled WGS sequence"/>
</dbReference>
<proteinExistence type="predicted"/>
<dbReference type="SUPFAM" id="SSF51735">
    <property type="entry name" value="NAD(P)-binding Rossmann-fold domains"/>
    <property type="match status" value="1"/>
</dbReference>
<dbReference type="Gene3D" id="3.40.50.720">
    <property type="entry name" value="NAD(P)-binding Rossmann-like Domain"/>
    <property type="match status" value="1"/>
</dbReference>
<dbReference type="InterPro" id="IPR013154">
    <property type="entry name" value="ADH-like_N"/>
</dbReference>
<comment type="caution">
    <text evidence="4">The sequence shown here is derived from an EMBL/GenBank/DDBJ whole genome shotgun (WGS) entry which is preliminary data.</text>
</comment>
<dbReference type="InterPro" id="IPR036291">
    <property type="entry name" value="NAD(P)-bd_dom_sf"/>
</dbReference>
<dbReference type="RefSeq" id="WP_141004290.1">
    <property type="nucleotide sequence ID" value="NZ_BAAAOR010000034.1"/>
</dbReference>
<protein>
    <submittedName>
        <fullName evidence="4">Quinone oxidoreductase</fullName>
    </submittedName>
</protein>
<dbReference type="Gene3D" id="3.90.180.10">
    <property type="entry name" value="Medium-chain alcohol dehydrogenases, catalytic domain"/>
    <property type="match status" value="1"/>
</dbReference>
<organism evidence="4 5">
    <name type="scientific">Nocardioides humi</name>
    <dbReference type="NCBI Taxonomy" id="449461"/>
    <lineage>
        <taxon>Bacteria</taxon>
        <taxon>Bacillati</taxon>
        <taxon>Actinomycetota</taxon>
        <taxon>Actinomycetes</taxon>
        <taxon>Propionibacteriales</taxon>
        <taxon>Nocardioidaceae</taxon>
        <taxon>Nocardioides</taxon>
    </lineage>
</organism>
<dbReference type="PANTHER" id="PTHR48106:SF13">
    <property type="entry name" value="QUINONE OXIDOREDUCTASE-RELATED"/>
    <property type="match status" value="1"/>
</dbReference>
<name>A0ABN2BFN2_9ACTN</name>
<evidence type="ECO:0000259" key="3">
    <source>
        <dbReference type="SMART" id="SM00829"/>
    </source>
</evidence>
<keyword evidence="5" id="KW-1185">Reference proteome</keyword>
<dbReference type="EMBL" id="BAAAOR010000034">
    <property type="protein sequence ID" value="GAA1538704.1"/>
    <property type="molecule type" value="Genomic_DNA"/>
</dbReference>
<sequence>MQAIVVESLGSAEVLRPGEVPPPEPGAGELLVRVAAAGVNFMDVRQRRGIGPPRPVPFVPGWEGSGTVVEVGDDVTGLAVGDRVAWNMTGSSYAEQVLVAAGGAVPVPDGIGDLTAAAVMIQGLTSHHLAAVAARVLDRPGRVLVHAAAGGVGSLLTQMLRRQGHHVVGTVSAPAKAAAAARGADEVVVAGAGELEEALAQRYGEAGFDAVYDGVGAATFPASLRQVRSEGLLAYFGQASGPVPPVDLFDLPRSILLTKPVVLDHVPAPERLRAVSSELFSWIADGSLIAPETSVYPLAEAAAAHVALESRASTGKLLLVP</sequence>
<evidence type="ECO:0000256" key="2">
    <source>
        <dbReference type="ARBA" id="ARBA00023002"/>
    </source>
</evidence>
<accession>A0ABN2BFN2</accession>
<dbReference type="Pfam" id="PF00107">
    <property type="entry name" value="ADH_zinc_N"/>
    <property type="match status" value="1"/>
</dbReference>
<dbReference type="Pfam" id="PF08240">
    <property type="entry name" value="ADH_N"/>
    <property type="match status" value="1"/>
</dbReference>